<feature type="coiled-coil region" evidence="12">
    <location>
        <begin position="535"/>
        <end position="562"/>
    </location>
</feature>
<dbReference type="InterPro" id="IPR014017">
    <property type="entry name" value="DNA_helicase_UvrD-like_C"/>
</dbReference>
<dbReference type="Gene3D" id="1.10.486.10">
    <property type="entry name" value="PCRA, domain 4"/>
    <property type="match status" value="1"/>
</dbReference>
<evidence type="ECO:0000256" key="11">
    <source>
        <dbReference type="PROSITE-ProRule" id="PRU00560"/>
    </source>
</evidence>
<proteinExistence type="inferred from homology"/>
<dbReference type="Pfam" id="PF14169">
    <property type="entry name" value="YdjO"/>
    <property type="match status" value="1"/>
</dbReference>
<comment type="catalytic activity">
    <reaction evidence="10">
        <text>ATP + H2O = ADP + phosphate + H(+)</text>
        <dbReference type="Rhea" id="RHEA:13065"/>
        <dbReference type="ChEBI" id="CHEBI:15377"/>
        <dbReference type="ChEBI" id="CHEBI:15378"/>
        <dbReference type="ChEBI" id="CHEBI:30616"/>
        <dbReference type="ChEBI" id="CHEBI:43474"/>
        <dbReference type="ChEBI" id="CHEBI:456216"/>
        <dbReference type="EC" id="5.6.2.4"/>
    </reaction>
</comment>
<keyword evidence="3 11" id="KW-0378">Hydrolase</keyword>
<organism evidence="15 16">
    <name type="scientific">Paenibacillus allorhizoplanae</name>
    <dbReference type="NCBI Taxonomy" id="2905648"/>
    <lineage>
        <taxon>Bacteria</taxon>
        <taxon>Bacillati</taxon>
        <taxon>Bacillota</taxon>
        <taxon>Bacilli</taxon>
        <taxon>Bacillales</taxon>
        <taxon>Paenibacillaceae</taxon>
        <taxon>Paenibacillus</taxon>
    </lineage>
</organism>
<dbReference type="InterPro" id="IPR025916">
    <property type="entry name" value="YdjO"/>
</dbReference>
<dbReference type="InterPro" id="IPR014016">
    <property type="entry name" value="UvrD-like_ATP-bd"/>
</dbReference>
<evidence type="ECO:0000256" key="4">
    <source>
        <dbReference type="ARBA" id="ARBA00022806"/>
    </source>
</evidence>
<evidence type="ECO:0000256" key="5">
    <source>
        <dbReference type="ARBA" id="ARBA00022840"/>
    </source>
</evidence>
<keyword evidence="6" id="KW-0238">DNA-binding</keyword>
<dbReference type="PROSITE" id="PS51198">
    <property type="entry name" value="UVRD_HELICASE_ATP_BIND"/>
    <property type="match status" value="1"/>
</dbReference>
<name>A0ABN8GL87_9BACL</name>
<dbReference type="CDD" id="cd17932">
    <property type="entry name" value="DEXQc_UvrD"/>
    <property type="match status" value="1"/>
</dbReference>
<comment type="catalytic activity">
    <reaction evidence="8">
        <text>Couples ATP hydrolysis with the unwinding of duplex DNA by translocating in the 3'-5' direction.</text>
        <dbReference type="EC" id="5.6.2.4"/>
    </reaction>
</comment>
<evidence type="ECO:0000256" key="6">
    <source>
        <dbReference type="ARBA" id="ARBA00023125"/>
    </source>
</evidence>
<comment type="similarity">
    <text evidence="1">Belongs to the helicase family. UvrD subfamily.</text>
</comment>
<keyword evidence="7" id="KW-0413">Isomerase</keyword>
<accession>A0ABN8GL87</accession>
<dbReference type="InterPro" id="IPR000212">
    <property type="entry name" value="DNA_helicase_UvrD/REP"/>
</dbReference>
<keyword evidence="2 11" id="KW-0547">Nucleotide-binding</keyword>
<evidence type="ECO:0000256" key="1">
    <source>
        <dbReference type="ARBA" id="ARBA00009922"/>
    </source>
</evidence>
<dbReference type="Proteomes" id="UP000838821">
    <property type="component" value="Unassembled WGS sequence"/>
</dbReference>
<evidence type="ECO:0000313" key="15">
    <source>
        <dbReference type="EMBL" id="CAH1206064.1"/>
    </source>
</evidence>
<gene>
    <name evidence="15" type="primary">rep</name>
    <name evidence="15" type="ORF">PAECIP111891_02778</name>
</gene>
<feature type="binding site" evidence="11">
    <location>
        <begin position="75"/>
        <end position="82"/>
    </location>
    <ligand>
        <name>ATP</name>
        <dbReference type="ChEBI" id="CHEBI:30616"/>
    </ligand>
</feature>
<evidence type="ECO:0000256" key="2">
    <source>
        <dbReference type="ARBA" id="ARBA00022741"/>
    </source>
</evidence>
<dbReference type="GO" id="GO:0016787">
    <property type="term" value="F:hydrolase activity"/>
    <property type="evidence" value="ECO:0007669"/>
    <property type="project" value="UniProtKB-KW"/>
</dbReference>
<dbReference type="Pfam" id="PF00580">
    <property type="entry name" value="UvrD-helicase"/>
    <property type="match status" value="1"/>
</dbReference>
<reference evidence="15" key="1">
    <citation type="submission" date="2022-01" db="EMBL/GenBank/DDBJ databases">
        <authorList>
            <person name="Criscuolo A."/>
        </authorList>
    </citation>
    <scope>NUCLEOTIDE SEQUENCE</scope>
    <source>
        <strain evidence="15">CIP111891</strain>
    </source>
</reference>
<evidence type="ECO:0000256" key="9">
    <source>
        <dbReference type="ARBA" id="ARBA00034808"/>
    </source>
</evidence>
<protein>
    <recommendedName>
        <fullName evidence="9">DNA 3'-5' helicase</fullName>
        <ecNumber evidence="9">5.6.2.4</ecNumber>
    </recommendedName>
</protein>
<dbReference type="RefSeq" id="WP_236287906.1">
    <property type="nucleotide sequence ID" value="NZ_CAKMMW010000007.1"/>
</dbReference>
<keyword evidence="5 11" id="KW-0067">ATP-binding</keyword>
<feature type="domain" description="UvrD-like helicase ATP-binding" evidence="13">
    <location>
        <begin position="54"/>
        <end position="328"/>
    </location>
</feature>
<evidence type="ECO:0000313" key="16">
    <source>
        <dbReference type="Proteomes" id="UP000838821"/>
    </source>
</evidence>
<dbReference type="InterPro" id="IPR027417">
    <property type="entry name" value="P-loop_NTPase"/>
</dbReference>
<evidence type="ECO:0000256" key="8">
    <source>
        <dbReference type="ARBA" id="ARBA00034617"/>
    </source>
</evidence>
<dbReference type="PANTHER" id="PTHR11070:SF2">
    <property type="entry name" value="ATP-DEPENDENT DNA HELICASE SRS2"/>
    <property type="match status" value="1"/>
</dbReference>
<evidence type="ECO:0000259" key="13">
    <source>
        <dbReference type="PROSITE" id="PS51198"/>
    </source>
</evidence>
<evidence type="ECO:0000259" key="14">
    <source>
        <dbReference type="PROSITE" id="PS51217"/>
    </source>
</evidence>
<keyword evidence="16" id="KW-1185">Reference proteome</keyword>
<dbReference type="Gene3D" id="1.10.10.160">
    <property type="match status" value="1"/>
</dbReference>
<keyword evidence="12" id="KW-0175">Coiled coil</keyword>
<dbReference type="EMBL" id="CAKMMW010000007">
    <property type="protein sequence ID" value="CAH1206064.1"/>
    <property type="molecule type" value="Genomic_DNA"/>
</dbReference>
<dbReference type="PROSITE" id="PS51217">
    <property type="entry name" value="UVRD_HELICASE_CTER"/>
    <property type="match status" value="1"/>
</dbReference>
<feature type="domain" description="UvrD-like helicase C-terminal" evidence="14">
    <location>
        <begin position="329"/>
        <end position="601"/>
    </location>
</feature>
<keyword evidence="4 11" id="KW-0347">Helicase</keyword>
<evidence type="ECO:0000256" key="3">
    <source>
        <dbReference type="ARBA" id="ARBA00022801"/>
    </source>
</evidence>
<dbReference type="InterPro" id="IPR013986">
    <property type="entry name" value="DExx_box_DNA_helicase_dom_sf"/>
</dbReference>
<evidence type="ECO:0000256" key="12">
    <source>
        <dbReference type="SAM" id="Coils"/>
    </source>
</evidence>
<dbReference type="Gene3D" id="3.40.50.300">
    <property type="entry name" value="P-loop containing nucleotide triphosphate hydrolases"/>
    <property type="match status" value="2"/>
</dbReference>
<dbReference type="Pfam" id="PF13361">
    <property type="entry name" value="UvrD_C"/>
    <property type="match status" value="1"/>
</dbReference>
<dbReference type="EC" id="5.6.2.4" evidence="9"/>
<dbReference type="PANTHER" id="PTHR11070">
    <property type="entry name" value="UVRD / RECB / PCRA DNA HELICASE FAMILY MEMBER"/>
    <property type="match status" value="1"/>
</dbReference>
<dbReference type="CDD" id="cd18807">
    <property type="entry name" value="SF1_C_UvrD"/>
    <property type="match status" value="1"/>
</dbReference>
<evidence type="ECO:0000256" key="7">
    <source>
        <dbReference type="ARBA" id="ARBA00023235"/>
    </source>
</evidence>
<sequence>MNSIPMYTTPLGYKPTTERPIPHAQMALLTNSTKLVPDSDSDSYFFRDLEEHGILLNEAQIKAVRHFKGPLLTLAGAGSGKTTVLVCRVAYLLRVHQVQPANLLLITFSKKAAEEMRERLTTLPGLHASMANVMQVRTFHAFCLRLLRMNGLQQEILSDGRFQQIVFKRIMLSMGLQDTYQPEVLISLLSSYKMQLMEVEDLPEGTEEEQEVKKIFLQYEQWKMEQQKIDFDDILIKAYQLLLLNAEILRSMQRKFTYISVDEFQDTNTVQYEIIKMIAAAHQNLMVVGDDDQTIYSFNGARNEFILQFHEQYPTATTVTLDINYRSTSSIVGLGNAIIKHNVQRKSKTLLATKESTQKPHYVKPANSDDEADWLIDDIRLKVAEGGSQYGDFAILYRTASNSRAIIEQLILHNLPFVDYGTNDSFYEQWMVKPIIDHLRIAHERRNFEAIEGVLPSLYIGRDQGMRIIQDQEAIQAKKWPLIHLLGLPQLKEFQKEKLKARIRLIKSLVEMTPLAAIQAIRKDFYDTFLETNKRSKLTQHREMLKETLDELESSAKRFNTVEQFLYFIHEVAEKRTEMRMQSKEQFADKISLMTIHKSKGLEFPIVYLLCAIEGNMPHSSALDASHLDDVKMAGVAGRDKGTAALEEERRLAYVAVTRAKGELLISSPAFYRGKKAEPSRFLLSAFPGADAGVVTSRSKPAGGFTATSGAAAGRSAVAGGAATGGRSATSGAVAGAAATATERVAAWLCSAAGCKAWSRISSPQEARLAAKACPLCGAGMVKGSREIALARR</sequence>
<comment type="caution">
    <text evidence="15">The sequence shown here is derived from an EMBL/GenBank/DDBJ whole genome shotgun (WGS) entry which is preliminary data.</text>
</comment>
<evidence type="ECO:0000256" key="10">
    <source>
        <dbReference type="ARBA" id="ARBA00048988"/>
    </source>
</evidence>
<dbReference type="GO" id="GO:0003678">
    <property type="term" value="F:DNA helicase activity"/>
    <property type="evidence" value="ECO:0007669"/>
    <property type="project" value="UniProtKB-EC"/>
</dbReference>
<dbReference type="SUPFAM" id="SSF52540">
    <property type="entry name" value="P-loop containing nucleoside triphosphate hydrolases"/>
    <property type="match status" value="1"/>
</dbReference>